<feature type="compositionally biased region" description="Basic and acidic residues" evidence="2">
    <location>
        <begin position="176"/>
        <end position="188"/>
    </location>
</feature>
<dbReference type="EMBL" id="ML977343">
    <property type="protein sequence ID" value="KAF2109255.1"/>
    <property type="molecule type" value="Genomic_DNA"/>
</dbReference>
<feature type="compositionally biased region" description="Basic and acidic residues" evidence="2">
    <location>
        <begin position="379"/>
        <end position="400"/>
    </location>
</feature>
<reference evidence="3" key="1">
    <citation type="journal article" date="2020" name="Stud. Mycol.">
        <title>101 Dothideomycetes genomes: a test case for predicting lifestyles and emergence of pathogens.</title>
        <authorList>
            <person name="Haridas S."/>
            <person name="Albert R."/>
            <person name="Binder M."/>
            <person name="Bloem J."/>
            <person name="Labutti K."/>
            <person name="Salamov A."/>
            <person name="Andreopoulos B."/>
            <person name="Baker S."/>
            <person name="Barry K."/>
            <person name="Bills G."/>
            <person name="Bluhm B."/>
            <person name="Cannon C."/>
            <person name="Castanera R."/>
            <person name="Culley D."/>
            <person name="Daum C."/>
            <person name="Ezra D."/>
            <person name="Gonzalez J."/>
            <person name="Henrissat B."/>
            <person name="Kuo A."/>
            <person name="Liang C."/>
            <person name="Lipzen A."/>
            <person name="Lutzoni F."/>
            <person name="Magnuson J."/>
            <person name="Mondo S."/>
            <person name="Nolan M."/>
            <person name="Ohm R."/>
            <person name="Pangilinan J."/>
            <person name="Park H.-J."/>
            <person name="Ramirez L."/>
            <person name="Alfaro M."/>
            <person name="Sun H."/>
            <person name="Tritt A."/>
            <person name="Yoshinaga Y."/>
            <person name="Zwiers L.-H."/>
            <person name="Turgeon B."/>
            <person name="Goodwin S."/>
            <person name="Spatafora J."/>
            <person name="Crous P."/>
            <person name="Grigoriev I."/>
        </authorList>
    </citation>
    <scope>NUCLEOTIDE SEQUENCE</scope>
    <source>
        <strain evidence="3">CBS 627.86</strain>
    </source>
</reference>
<evidence type="ECO:0000313" key="3">
    <source>
        <dbReference type="EMBL" id="KAF2109255.1"/>
    </source>
</evidence>
<accession>A0A6A5YQ52</accession>
<proteinExistence type="predicted"/>
<evidence type="ECO:0000256" key="2">
    <source>
        <dbReference type="SAM" id="MobiDB-lite"/>
    </source>
</evidence>
<keyword evidence="1" id="KW-0175">Coiled coil</keyword>
<dbReference type="AlphaFoldDB" id="A0A6A5YQ52"/>
<feature type="region of interest" description="Disordered" evidence="2">
    <location>
        <begin position="111"/>
        <end position="198"/>
    </location>
</feature>
<feature type="compositionally biased region" description="Basic and acidic residues" evidence="2">
    <location>
        <begin position="271"/>
        <end position="288"/>
    </location>
</feature>
<gene>
    <name evidence="3" type="ORF">BDV96DRAFT_652105</name>
</gene>
<feature type="coiled-coil region" evidence="1">
    <location>
        <begin position="55"/>
        <end position="82"/>
    </location>
</feature>
<protein>
    <submittedName>
        <fullName evidence="3">Uncharacterized protein</fullName>
    </submittedName>
</protein>
<feature type="compositionally biased region" description="Basic and acidic residues" evidence="2">
    <location>
        <begin position="230"/>
        <end position="251"/>
    </location>
</feature>
<organism evidence="3 4">
    <name type="scientific">Lophiotrema nucula</name>
    <dbReference type="NCBI Taxonomy" id="690887"/>
    <lineage>
        <taxon>Eukaryota</taxon>
        <taxon>Fungi</taxon>
        <taxon>Dikarya</taxon>
        <taxon>Ascomycota</taxon>
        <taxon>Pezizomycotina</taxon>
        <taxon>Dothideomycetes</taxon>
        <taxon>Pleosporomycetidae</taxon>
        <taxon>Pleosporales</taxon>
        <taxon>Lophiotremataceae</taxon>
        <taxon>Lophiotrema</taxon>
    </lineage>
</organism>
<feature type="region of interest" description="Disordered" evidence="2">
    <location>
        <begin position="226"/>
        <end position="251"/>
    </location>
</feature>
<dbReference type="OrthoDB" id="3800892at2759"/>
<feature type="region of interest" description="Disordered" evidence="2">
    <location>
        <begin position="305"/>
        <end position="447"/>
    </location>
</feature>
<evidence type="ECO:0000313" key="4">
    <source>
        <dbReference type="Proteomes" id="UP000799770"/>
    </source>
</evidence>
<sequence>MTDRKDSIANPTESIKCNECSRMLGSLSSEGDWVFAGKQVAITGEGDECYACEPYDELNAEMQAAEQNFAAVEKRRQNHKGRQDALKELNRTHKNLANFLLQLHQVYESDHAEAPQANEKIQAGPRGEKRPREPSPSSTLDKPSKRRKPGKKSVLFADTVIVREEKEGRSASQFHRGNEEYNKGEHAAPEGSEYLDSSGMDQEYKDFFRERWVGRKWTSLPEPDEDYQFEVDKATPNEEEPKVEFMHEEDREKRNALLGEELAHEAAVVTRESHDVEMEAHETPHTADKSTQTLVRYVDNEEKPFHATHDKEMGPAGSQIKGMETKLGDAESTGQDPVKNSVDYQGHEMVRTGGVREATTSRQGSEVVLEVRGPSGHGLELKHRDSSSGELAEGKEDKGKIPGQALELDDPHGKLQEGGLAPSNDEPTQGRADHAQDSAATEQPAPA</sequence>
<name>A0A6A5YQ52_9PLEO</name>
<feature type="region of interest" description="Disordered" evidence="2">
    <location>
        <begin position="270"/>
        <end position="292"/>
    </location>
</feature>
<dbReference type="Proteomes" id="UP000799770">
    <property type="component" value="Unassembled WGS sequence"/>
</dbReference>
<keyword evidence="4" id="KW-1185">Reference proteome</keyword>
<evidence type="ECO:0000256" key="1">
    <source>
        <dbReference type="SAM" id="Coils"/>
    </source>
</evidence>